<dbReference type="Pfam" id="PF00535">
    <property type="entry name" value="Glycos_transf_2"/>
    <property type="match status" value="1"/>
</dbReference>
<dbReference type="PANTHER" id="PTHR43630">
    <property type="entry name" value="POLY-BETA-1,6-N-ACETYL-D-GLUCOSAMINE SYNTHASE"/>
    <property type="match status" value="1"/>
</dbReference>
<dbReference type="EMBL" id="JAIULA010000003">
    <property type="protein sequence ID" value="MCP0886207.1"/>
    <property type="molecule type" value="Genomic_DNA"/>
</dbReference>
<dbReference type="AlphaFoldDB" id="A0A9X2FHB5"/>
<feature type="domain" description="Glycosyltransferase 2-like" evidence="1">
    <location>
        <begin position="4"/>
        <end position="138"/>
    </location>
</feature>
<dbReference type="Gene3D" id="1.25.40.10">
    <property type="entry name" value="Tetratricopeptide repeat domain"/>
    <property type="match status" value="2"/>
</dbReference>
<dbReference type="PANTHER" id="PTHR43630:SF2">
    <property type="entry name" value="GLYCOSYLTRANSFERASE"/>
    <property type="match status" value="1"/>
</dbReference>
<reference evidence="2 3" key="1">
    <citation type="journal article" date="2023" name="Int. J. Syst. Evol. Microbiol.">
        <title>Ligilactobacillus ubinensis sp. nov., a novel species isolated from the wild ferment of a durian fruit (Durio zibethinus).</title>
        <authorList>
            <person name="Heng Y.C."/>
            <person name="Menon N."/>
            <person name="Chen B."/>
            <person name="Loo B.Z.L."/>
            <person name="Wong G.W.J."/>
            <person name="Lim A.C.H."/>
            <person name="Silvaraju S."/>
            <person name="Kittelmann S."/>
        </authorList>
    </citation>
    <scope>NUCLEOTIDE SEQUENCE [LARGE SCALE GENOMIC DNA]</scope>
    <source>
        <strain evidence="2 3">WILCCON 0076</strain>
    </source>
</reference>
<dbReference type="InterPro" id="IPR029044">
    <property type="entry name" value="Nucleotide-diphossugar_trans"/>
</dbReference>
<evidence type="ECO:0000313" key="3">
    <source>
        <dbReference type="Proteomes" id="UP001139006"/>
    </source>
</evidence>
<dbReference type="EC" id="2.4.-.-" evidence="2"/>
<dbReference type="Pfam" id="PF13181">
    <property type="entry name" value="TPR_8"/>
    <property type="match status" value="1"/>
</dbReference>
<dbReference type="SMART" id="SM00028">
    <property type="entry name" value="TPR"/>
    <property type="match status" value="2"/>
</dbReference>
<accession>A0A9X2FHB5</accession>
<protein>
    <submittedName>
        <fullName evidence="2">Glycosyltransferase</fullName>
        <ecNumber evidence="2">2.4.-.-</ecNumber>
    </submittedName>
</protein>
<sequence>MRFSVCIITKDEASKLKRCLTSLKQLAPYLAEIIVIDTGSTDDSCAVASSYGAKVFSFEWTGDFAVARNFAAAKATEELVLMLDTDEWLAGVDLTDLEKFIQTAASTKTIGRVVRINKNKNSQTQNMEPRLYTKSYFNYTGKIHEQLVPKDSFASPIYQDIAVVVYHDGYQTKQQLIKKAQRNLTILLTELELKPNDSYLLFQIGKCYYIQANQHELAIDYFIAALKNKPVFSLGYVFNCLECLVLLLLDEQRLDEAEDYLHLYPEFKKDGDYQYLSGLVMLENKNYNSSEKYFKEVLKQPIIRVQGRNSFLANYYLGFISEQQNNIQQAIAYYTAAKQYQPAQLALLRLNCG</sequence>
<evidence type="ECO:0000313" key="2">
    <source>
        <dbReference type="EMBL" id="MCP0886207.1"/>
    </source>
</evidence>
<dbReference type="Proteomes" id="UP001139006">
    <property type="component" value="Unassembled WGS sequence"/>
</dbReference>
<dbReference type="RefSeq" id="WP_253359205.1">
    <property type="nucleotide sequence ID" value="NZ_JAIULA010000003.1"/>
</dbReference>
<dbReference type="SUPFAM" id="SSF53448">
    <property type="entry name" value="Nucleotide-diphospho-sugar transferases"/>
    <property type="match status" value="1"/>
</dbReference>
<dbReference type="GO" id="GO:0016757">
    <property type="term" value="F:glycosyltransferase activity"/>
    <property type="evidence" value="ECO:0007669"/>
    <property type="project" value="UniProtKB-KW"/>
</dbReference>
<dbReference type="SUPFAM" id="SSF81901">
    <property type="entry name" value="HCP-like"/>
    <property type="match status" value="1"/>
</dbReference>
<organism evidence="2 3">
    <name type="scientific">Ligilactobacillus ubinensis</name>
    <dbReference type="NCBI Taxonomy" id="2876789"/>
    <lineage>
        <taxon>Bacteria</taxon>
        <taxon>Bacillati</taxon>
        <taxon>Bacillota</taxon>
        <taxon>Bacilli</taxon>
        <taxon>Lactobacillales</taxon>
        <taxon>Lactobacillaceae</taxon>
        <taxon>Ligilactobacillus</taxon>
    </lineage>
</organism>
<proteinExistence type="predicted"/>
<dbReference type="InterPro" id="IPR019734">
    <property type="entry name" value="TPR_rpt"/>
</dbReference>
<dbReference type="InterPro" id="IPR011990">
    <property type="entry name" value="TPR-like_helical_dom_sf"/>
</dbReference>
<keyword evidence="2" id="KW-0328">Glycosyltransferase</keyword>
<comment type="caution">
    <text evidence="2">The sequence shown here is derived from an EMBL/GenBank/DDBJ whole genome shotgun (WGS) entry which is preliminary data.</text>
</comment>
<dbReference type="CDD" id="cd02511">
    <property type="entry name" value="Beta4Glucosyltransferase"/>
    <property type="match status" value="1"/>
</dbReference>
<gene>
    <name evidence="2" type="ORF">LB941_02505</name>
</gene>
<keyword evidence="3" id="KW-1185">Reference proteome</keyword>
<dbReference type="InterPro" id="IPR001173">
    <property type="entry name" value="Glyco_trans_2-like"/>
</dbReference>
<dbReference type="Gene3D" id="3.90.550.10">
    <property type="entry name" value="Spore Coat Polysaccharide Biosynthesis Protein SpsA, Chain A"/>
    <property type="match status" value="1"/>
</dbReference>
<keyword evidence="2" id="KW-0808">Transferase</keyword>
<evidence type="ECO:0000259" key="1">
    <source>
        <dbReference type="Pfam" id="PF00535"/>
    </source>
</evidence>
<name>A0A9X2FHB5_9LACO</name>